<dbReference type="Proteomes" id="UP000028302">
    <property type="component" value="Unassembled WGS sequence"/>
</dbReference>
<dbReference type="PATRIC" id="fig|1304275.5.peg.2283"/>
<dbReference type="PANTHER" id="PTHR32303">
    <property type="entry name" value="QUINOPROTEIN ALCOHOL DEHYDROGENASE (CYTOCHROME C)"/>
    <property type="match status" value="1"/>
</dbReference>
<name>A0A084IKB6_SALHC</name>
<evidence type="ECO:0000313" key="7">
    <source>
        <dbReference type="EMBL" id="KEZ77150.1"/>
    </source>
</evidence>
<evidence type="ECO:0000259" key="6">
    <source>
        <dbReference type="Pfam" id="PF01011"/>
    </source>
</evidence>
<keyword evidence="5" id="KW-0472">Membrane</keyword>
<dbReference type="OrthoDB" id="9794322at2"/>
<dbReference type="PANTHER" id="PTHR32303:SF4">
    <property type="entry name" value="QUINOPROTEIN GLUCOSE DEHYDROGENASE"/>
    <property type="match status" value="1"/>
</dbReference>
<comment type="cofactor">
    <cofactor evidence="1">
        <name>pyrroloquinoline quinone</name>
        <dbReference type="ChEBI" id="CHEBI:58442"/>
    </cofactor>
</comment>
<dbReference type="EMBL" id="APNK01000016">
    <property type="protein sequence ID" value="KEZ77150.1"/>
    <property type="molecule type" value="Genomic_DNA"/>
</dbReference>
<dbReference type="NCBIfam" id="TIGR03074">
    <property type="entry name" value="PQQ_membr_DH"/>
    <property type="match status" value="1"/>
</dbReference>
<accession>A0A084IKB6</accession>
<reference evidence="7 8" key="1">
    <citation type="submission" date="2013-03" db="EMBL/GenBank/DDBJ databases">
        <title>Salinisphaera hydrothermalis C41B8 Genome Sequencing.</title>
        <authorList>
            <person name="Li C."/>
            <person name="Lai Q."/>
            <person name="Shao Z."/>
        </authorList>
    </citation>
    <scope>NUCLEOTIDE SEQUENCE [LARGE SCALE GENOMIC DNA]</scope>
    <source>
        <strain evidence="7 8">C41B8</strain>
    </source>
</reference>
<dbReference type="AlphaFoldDB" id="A0A084IKB6"/>
<evidence type="ECO:0000256" key="5">
    <source>
        <dbReference type="SAM" id="Phobius"/>
    </source>
</evidence>
<dbReference type="InterPro" id="IPR011047">
    <property type="entry name" value="Quinoprotein_ADH-like_sf"/>
</dbReference>
<feature type="transmembrane region" description="Helical" evidence="5">
    <location>
        <begin position="88"/>
        <end position="109"/>
    </location>
</feature>
<feature type="transmembrane region" description="Helical" evidence="5">
    <location>
        <begin position="43"/>
        <end position="61"/>
    </location>
</feature>
<dbReference type="Gene3D" id="2.140.10.10">
    <property type="entry name" value="Quinoprotein alcohol dehydrogenase-like superfamily"/>
    <property type="match status" value="2"/>
</dbReference>
<evidence type="ECO:0000256" key="3">
    <source>
        <dbReference type="ARBA" id="ARBA00023002"/>
    </source>
</evidence>
<gene>
    <name evidence="7" type="ORF">C41B8_11193</name>
</gene>
<evidence type="ECO:0000256" key="1">
    <source>
        <dbReference type="ARBA" id="ARBA00001931"/>
    </source>
</evidence>
<dbReference type="RefSeq" id="WP_037338024.1">
    <property type="nucleotide sequence ID" value="NZ_APNK01000016.1"/>
</dbReference>
<dbReference type="STRING" id="1304275.C41B8_11193"/>
<dbReference type="eggNOG" id="COG4993">
    <property type="taxonomic scope" value="Bacteria"/>
</dbReference>
<dbReference type="SMART" id="SM00564">
    <property type="entry name" value="PQQ"/>
    <property type="match status" value="5"/>
</dbReference>
<feature type="compositionally biased region" description="Polar residues" evidence="4">
    <location>
        <begin position="301"/>
        <end position="313"/>
    </location>
</feature>
<sequence length="815" mass="87349">MNDTPQRQPSRLLPIVIGIILLVAGLAMLAGGIKLLSLDGTRYYAIAGVAFAIDGVLLIAARSSALGLYGLILMGSIVWSVYEVGFSWWALVPRLALWAVLGLVLLLPWVRRPLAARGRRVGNGLSTPTLVVAVLGAFGLALGSQFTPDPTTIVGQIPAHRDHPVKPAYAAGADWPSYGGTDAGTHYSSLAQINTHNVGQLKVAWKIETGDLPGPHHPAEITDENTPLKVNHTLYVCTPHSKLLALDPTTGKTKWRYNTQLSQEGAKNFSGWAHMTCRGMAYQATGDASDKPAPPAHAIQDKNNTQNAPATSSCPRRIFLPTADARLIAINADTGQRCANFGDDGQVDLARHQHPFKPGGYYSTSPPVVADGLVIVGGHVTDNSSTNEPSGVVRAYDATTGKLVWNWDAGNPDQTQPIGPKQHYTRNSPNVWAPMSVDHKNGLLYLPVGNAMPDQFGGNRTSADEKYSSSLVALHVKTGQIAWHRQLTHHDLWDMDPPAQPVLTDMTTRDGMQPVVIQPTKQGQLYVFNRVTGKPVVPIHERPAPQGAVKGDHTAPTQPHSALNLVPPRLTGADMWGATPFDQLACRIRFRSLRYDGQFTPPSLQGSISYPGNVGVMNWGGVAVNPADQSLFVAPKYLAFVLQLVPQEQAKRMEQAKSENGGLQPNTGAPYAVKIGPLMSPLGLPCQAPSWGDVAGIDLQKRKIAWRHPNGTARDETPIVPLPLPVGVPALGGPITTAGGVAFESGTLDYYVRAYNASTGRQLWQARLPAGGNATPMTYEADGQQYLLVTAGGHGTFGTKFGDYVIAYKLPGKSD</sequence>
<feature type="transmembrane region" description="Helical" evidence="5">
    <location>
        <begin position="121"/>
        <end position="142"/>
    </location>
</feature>
<feature type="transmembrane region" description="Helical" evidence="5">
    <location>
        <begin position="12"/>
        <end position="31"/>
    </location>
</feature>
<dbReference type="GO" id="GO:0048038">
    <property type="term" value="F:quinone binding"/>
    <property type="evidence" value="ECO:0007669"/>
    <property type="project" value="InterPro"/>
</dbReference>
<keyword evidence="5" id="KW-0812">Transmembrane</keyword>
<dbReference type="GO" id="GO:0016020">
    <property type="term" value="C:membrane"/>
    <property type="evidence" value="ECO:0007669"/>
    <property type="project" value="InterPro"/>
</dbReference>
<comment type="caution">
    <text evidence="7">The sequence shown here is derived from an EMBL/GenBank/DDBJ whole genome shotgun (WGS) entry which is preliminary data.</text>
</comment>
<dbReference type="GO" id="GO:0008876">
    <property type="term" value="F:quinoprotein glucose dehydrogenase activity"/>
    <property type="evidence" value="ECO:0007669"/>
    <property type="project" value="TreeGrafter"/>
</dbReference>
<comment type="similarity">
    <text evidence="2">Belongs to the bacterial PQQ dehydrogenase family.</text>
</comment>
<dbReference type="InterPro" id="IPR018391">
    <property type="entry name" value="PQQ_b-propeller_rpt"/>
</dbReference>
<dbReference type="SUPFAM" id="SSF50998">
    <property type="entry name" value="Quinoprotein alcohol dehydrogenase-like"/>
    <property type="match status" value="1"/>
</dbReference>
<dbReference type="InterPro" id="IPR002372">
    <property type="entry name" value="PQQ_rpt_dom"/>
</dbReference>
<evidence type="ECO:0000256" key="2">
    <source>
        <dbReference type="ARBA" id="ARBA00008156"/>
    </source>
</evidence>
<evidence type="ECO:0000256" key="4">
    <source>
        <dbReference type="SAM" id="MobiDB-lite"/>
    </source>
</evidence>
<feature type="domain" description="Pyrrolo-quinoline quinone repeat" evidence="6">
    <location>
        <begin position="175"/>
        <end position="786"/>
    </location>
</feature>
<dbReference type="CDD" id="cd10280">
    <property type="entry name" value="PQQ_mGDH"/>
    <property type="match status" value="1"/>
</dbReference>
<feature type="region of interest" description="Disordered" evidence="4">
    <location>
        <begin position="285"/>
        <end position="313"/>
    </location>
</feature>
<feature type="transmembrane region" description="Helical" evidence="5">
    <location>
        <begin position="66"/>
        <end position="82"/>
    </location>
</feature>
<protein>
    <submittedName>
        <fullName evidence="7">Glucose dehydrogenase</fullName>
    </submittedName>
</protein>
<proteinExistence type="inferred from homology"/>
<keyword evidence="3" id="KW-0560">Oxidoreductase</keyword>
<evidence type="ECO:0000313" key="8">
    <source>
        <dbReference type="Proteomes" id="UP000028302"/>
    </source>
</evidence>
<dbReference type="Pfam" id="PF01011">
    <property type="entry name" value="PQQ"/>
    <property type="match status" value="1"/>
</dbReference>
<organism evidence="7 8">
    <name type="scientific">Salinisphaera hydrothermalis (strain C41B8)</name>
    <dbReference type="NCBI Taxonomy" id="1304275"/>
    <lineage>
        <taxon>Bacteria</taxon>
        <taxon>Pseudomonadati</taxon>
        <taxon>Pseudomonadota</taxon>
        <taxon>Gammaproteobacteria</taxon>
        <taxon>Salinisphaerales</taxon>
        <taxon>Salinisphaeraceae</taxon>
        <taxon>Salinisphaera</taxon>
    </lineage>
</organism>
<keyword evidence="8" id="KW-1185">Reference proteome</keyword>
<dbReference type="InterPro" id="IPR017511">
    <property type="entry name" value="PQQ_mDH"/>
</dbReference>
<keyword evidence="5" id="KW-1133">Transmembrane helix</keyword>